<proteinExistence type="inferred from homology"/>
<dbReference type="GO" id="GO:0005576">
    <property type="term" value="C:extracellular region"/>
    <property type="evidence" value="ECO:0007669"/>
    <property type="project" value="UniProtKB-SubCell"/>
</dbReference>
<dbReference type="InterPro" id="IPR015500">
    <property type="entry name" value="Peptidase_S8_subtilisin-rel"/>
</dbReference>
<dbReference type="InterPro" id="IPR000209">
    <property type="entry name" value="Peptidase_S8/S53_dom"/>
</dbReference>
<dbReference type="InterPro" id="IPR034197">
    <property type="entry name" value="Peptidases_S8_3"/>
</dbReference>
<evidence type="ECO:0000313" key="14">
    <source>
        <dbReference type="Proteomes" id="UP001187192"/>
    </source>
</evidence>
<keyword evidence="5 10" id="KW-0732">Signal</keyword>
<evidence type="ECO:0000313" key="13">
    <source>
        <dbReference type="EMBL" id="GMN68627.1"/>
    </source>
</evidence>
<dbReference type="FunFam" id="3.40.50.200:FF:000006">
    <property type="entry name" value="Subtilisin-like protease SBT1.5"/>
    <property type="match status" value="1"/>
</dbReference>
<keyword evidence="7" id="KW-0720">Serine protease</keyword>
<evidence type="ECO:0000256" key="9">
    <source>
        <dbReference type="SAM" id="MobiDB-lite"/>
    </source>
</evidence>
<dbReference type="PANTHER" id="PTHR10795">
    <property type="entry name" value="PROPROTEIN CONVERTASE SUBTILISIN/KEXIN"/>
    <property type="match status" value="1"/>
</dbReference>
<dbReference type="GO" id="GO:0009609">
    <property type="term" value="P:response to symbiotic bacterium"/>
    <property type="evidence" value="ECO:0007669"/>
    <property type="project" value="UniProtKB-ARBA"/>
</dbReference>
<evidence type="ECO:0000256" key="5">
    <source>
        <dbReference type="ARBA" id="ARBA00022729"/>
    </source>
</evidence>
<comment type="caution">
    <text evidence="8">Lacks conserved residue(s) required for the propagation of feature annotation.</text>
</comment>
<dbReference type="SUPFAM" id="SSF52743">
    <property type="entry name" value="Subtilisin-like"/>
    <property type="match status" value="1"/>
</dbReference>
<dbReference type="Pfam" id="PF17766">
    <property type="entry name" value="fn3_6"/>
    <property type="match status" value="1"/>
</dbReference>
<sequence>MAFTFEHPSFTIIFLFLSLAPLSLSNPTLSDDSDDPMTFIIHMAKQHYSSPLTVTGTNPSSNPFLILITLQGSCCKHMRKLPVALLLWNLACAAHRSFSDEGLSPIPTTWKGTCETSSDFPASSCNRKIIGARAFLKRYYVSNLVTSTSNLSTSTNSPRDIRGHGTHTASTAAGSMVSNASFYKYANGEAIGVATKARIAVYKVCAVKSCKSSDMLAGFDQAIADGVDIISMSISGGNKPYHRDNLAIATFGAMQHGILVSVSAGNKGPARSTVNHLPPWVLTTGASSIDREFRADVVLGDNRTFLGASLYPGPFFPFTDRYKLVYARNFGNTFCKIGSFRNQNQLAGKIVVCNQGDVTGINMAFRVYNVSGHGTIIGNNKKFGEELRAEQHLNPATRVGMTDGDEIIRYILSSENPTANILFRGTVINGSTSPPASKVATSSSHGPNPITPQILKPDVIAPGLNILGAWTGATGPRGDSDPRRVEFNIISGTSMACPHVSGITALLKKVHPTWSSAAIKSALTTTAYNVDNTRQRLTDLATGKKSTPFAHGSGHVDPNRALDPGLVYDMGVTDYVGFLCSIGMTPGDLNLPSFSLVFSKEVETVTYKRSVTNVGTNVDAVYTATGAKLKGVKITVSPKKLVFNANNLTQTYEITFSSIGGYGKKARSGWIRWSDGTHRVKSTIVFSWAKTTIDYM</sequence>
<keyword evidence="4" id="KW-0645">Protease</keyword>
<evidence type="ECO:0000259" key="12">
    <source>
        <dbReference type="Pfam" id="PF17766"/>
    </source>
</evidence>
<feature type="signal peptide" evidence="10">
    <location>
        <begin position="1"/>
        <end position="25"/>
    </location>
</feature>
<dbReference type="GO" id="GO:0006508">
    <property type="term" value="P:proteolysis"/>
    <property type="evidence" value="ECO:0007669"/>
    <property type="project" value="UniProtKB-KW"/>
</dbReference>
<evidence type="ECO:0000259" key="11">
    <source>
        <dbReference type="Pfam" id="PF00082"/>
    </source>
</evidence>
<dbReference type="EMBL" id="BTGU01000659">
    <property type="protein sequence ID" value="GMN68627.1"/>
    <property type="molecule type" value="Genomic_DNA"/>
</dbReference>
<evidence type="ECO:0000256" key="7">
    <source>
        <dbReference type="ARBA" id="ARBA00022825"/>
    </source>
</evidence>
<dbReference type="PROSITE" id="PS51892">
    <property type="entry name" value="SUBTILASE"/>
    <property type="match status" value="1"/>
</dbReference>
<dbReference type="GO" id="GO:0004252">
    <property type="term" value="F:serine-type endopeptidase activity"/>
    <property type="evidence" value="ECO:0007669"/>
    <property type="project" value="InterPro"/>
</dbReference>
<dbReference type="InterPro" id="IPR041469">
    <property type="entry name" value="Subtilisin-like_FN3"/>
</dbReference>
<feature type="domain" description="Peptidase S8/S53" evidence="11">
    <location>
        <begin position="147"/>
        <end position="538"/>
    </location>
</feature>
<dbReference type="AlphaFoldDB" id="A0AA88E5R8"/>
<protein>
    <submittedName>
        <fullName evidence="13">Uncharacterized protein</fullName>
    </submittedName>
</protein>
<dbReference type="Pfam" id="PF00082">
    <property type="entry name" value="Peptidase_S8"/>
    <property type="match status" value="1"/>
</dbReference>
<accession>A0AA88E5R8</accession>
<keyword evidence="3" id="KW-0964">Secreted</keyword>
<dbReference type="Gene3D" id="3.40.50.200">
    <property type="entry name" value="Peptidase S8/S53 domain"/>
    <property type="match status" value="1"/>
</dbReference>
<dbReference type="CDD" id="cd02120">
    <property type="entry name" value="PA_subtilisin_like"/>
    <property type="match status" value="1"/>
</dbReference>
<dbReference type="PROSITE" id="PS00138">
    <property type="entry name" value="SUBTILASE_SER"/>
    <property type="match status" value="1"/>
</dbReference>
<evidence type="ECO:0000256" key="10">
    <source>
        <dbReference type="SAM" id="SignalP"/>
    </source>
</evidence>
<organism evidence="13 14">
    <name type="scientific">Ficus carica</name>
    <name type="common">Common fig</name>
    <dbReference type="NCBI Taxonomy" id="3494"/>
    <lineage>
        <taxon>Eukaryota</taxon>
        <taxon>Viridiplantae</taxon>
        <taxon>Streptophyta</taxon>
        <taxon>Embryophyta</taxon>
        <taxon>Tracheophyta</taxon>
        <taxon>Spermatophyta</taxon>
        <taxon>Magnoliopsida</taxon>
        <taxon>eudicotyledons</taxon>
        <taxon>Gunneridae</taxon>
        <taxon>Pentapetalae</taxon>
        <taxon>rosids</taxon>
        <taxon>fabids</taxon>
        <taxon>Rosales</taxon>
        <taxon>Moraceae</taxon>
        <taxon>Ficeae</taxon>
        <taxon>Ficus</taxon>
    </lineage>
</organism>
<dbReference type="InterPro" id="IPR023828">
    <property type="entry name" value="Peptidase_S8_Ser-AS"/>
</dbReference>
<reference evidence="13" key="1">
    <citation type="submission" date="2023-07" db="EMBL/GenBank/DDBJ databases">
        <title>draft genome sequence of fig (Ficus carica).</title>
        <authorList>
            <person name="Takahashi T."/>
            <person name="Nishimura K."/>
        </authorList>
    </citation>
    <scope>NUCLEOTIDE SEQUENCE</scope>
</reference>
<evidence type="ECO:0000256" key="8">
    <source>
        <dbReference type="PROSITE-ProRule" id="PRU01240"/>
    </source>
</evidence>
<evidence type="ECO:0000256" key="2">
    <source>
        <dbReference type="ARBA" id="ARBA00011073"/>
    </source>
</evidence>
<evidence type="ECO:0000256" key="4">
    <source>
        <dbReference type="ARBA" id="ARBA00022670"/>
    </source>
</evidence>
<evidence type="ECO:0000256" key="3">
    <source>
        <dbReference type="ARBA" id="ARBA00022525"/>
    </source>
</evidence>
<gene>
    <name evidence="13" type="ORF">TIFTF001_037680</name>
</gene>
<keyword evidence="6" id="KW-0378">Hydrolase</keyword>
<evidence type="ECO:0000256" key="6">
    <source>
        <dbReference type="ARBA" id="ARBA00022801"/>
    </source>
</evidence>
<name>A0AA88E5R8_FICCA</name>
<keyword evidence="14" id="KW-1185">Reference proteome</keyword>
<comment type="caution">
    <text evidence="13">The sequence shown here is derived from an EMBL/GenBank/DDBJ whole genome shotgun (WGS) entry which is preliminary data.</text>
</comment>
<dbReference type="Gene3D" id="3.50.30.30">
    <property type="match status" value="1"/>
</dbReference>
<feature type="chain" id="PRO_5041661001" evidence="10">
    <location>
        <begin position="26"/>
        <end position="696"/>
    </location>
</feature>
<dbReference type="Proteomes" id="UP001187192">
    <property type="component" value="Unassembled WGS sequence"/>
</dbReference>
<dbReference type="PRINTS" id="PR00723">
    <property type="entry name" value="SUBTILISIN"/>
</dbReference>
<feature type="region of interest" description="Disordered" evidence="9">
    <location>
        <begin position="150"/>
        <end position="169"/>
    </location>
</feature>
<evidence type="ECO:0000256" key="1">
    <source>
        <dbReference type="ARBA" id="ARBA00004613"/>
    </source>
</evidence>
<dbReference type="InterPro" id="IPR036852">
    <property type="entry name" value="Peptidase_S8/S53_dom_sf"/>
</dbReference>
<dbReference type="CDD" id="cd04852">
    <property type="entry name" value="Peptidases_S8_3"/>
    <property type="match status" value="1"/>
</dbReference>
<feature type="domain" description="Subtilisin-like protease fibronectin type-III" evidence="12">
    <location>
        <begin position="588"/>
        <end position="685"/>
    </location>
</feature>
<comment type="similarity">
    <text evidence="2 8">Belongs to the peptidase S8 family.</text>
</comment>
<dbReference type="InterPro" id="IPR045051">
    <property type="entry name" value="SBT"/>
</dbReference>
<comment type="subcellular location">
    <subcellularLocation>
        <location evidence="1">Secreted</location>
    </subcellularLocation>
</comment>
<dbReference type="Gene3D" id="2.60.40.2310">
    <property type="match status" value="1"/>
</dbReference>